<feature type="compositionally biased region" description="Basic residues" evidence="1">
    <location>
        <begin position="89"/>
        <end position="98"/>
    </location>
</feature>
<gene>
    <name evidence="2" type="ORF">PLEPLA_LOCUS47297</name>
</gene>
<comment type="caution">
    <text evidence="2">The sequence shown here is derived from an EMBL/GenBank/DDBJ whole genome shotgun (WGS) entry which is preliminary data.</text>
</comment>
<dbReference type="AlphaFoldDB" id="A0A9N7W3G9"/>
<keyword evidence="3" id="KW-1185">Reference proteome</keyword>
<reference evidence="2" key="1">
    <citation type="submission" date="2020-03" db="EMBL/GenBank/DDBJ databases">
        <authorList>
            <person name="Weist P."/>
        </authorList>
    </citation>
    <scope>NUCLEOTIDE SEQUENCE</scope>
</reference>
<accession>A0A9N7W3G9</accession>
<evidence type="ECO:0000313" key="3">
    <source>
        <dbReference type="Proteomes" id="UP001153269"/>
    </source>
</evidence>
<organism evidence="2 3">
    <name type="scientific">Pleuronectes platessa</name>
    <name type="common">European plaice</name>
    <dbReference type="NCBI Taxonomy" id="8262"/>
    <lineage>
        <taxon>Eukaryota</taxon>
        <taxon>Metazoa</taxon>
        <taxon>Chordata</taxon>
        <taxon>Craniata</taxon>
        <taxon>Vertebrata</taxon>
        <taxon>Euteleostomi</taxon>
        <taxon>Actinopterygii</taxon>
        <taxon>Neopterygii</taxon>
        <taxon>Teleostei</taxon>
        <taxon>Neoteleostei</taxon>
        <taxon>Acanthomorphata</taxon>
        <taxon>Carangaria</taxon>
        <taxon>Pleuronectiformes</taxon>
        <taxon>Pleuronectoidei</taxon>
        <taxon>Pleuronectidae</taxon>
        <taxon>Pleuronectes</taxon>
    </lineage>
</organism>
<dbReference type="EMBL" id="CADEAL010004433">
    <property type="protein sequence ID" value="CAB1459460.1"/>
    <property type="molecule type" value="Genomic_DNA"/>
</dbReference>
<name>A0A9N7W3G9_PLEPL</name>
<protein>
    <submittedName>
        <fullName evidence="2">Uncharacterized protein</fullName>
    </submittedName>
</protein>
<feature type="compositionally biased region" description="Basic and acidic residues" evidence="1">
    <location>
        <begin position="22"/>
        <end position="34"/>
    </location>
</feature>
<evidence type="ECO:0000256" key="1">
    <source>
        <dbReference type="SAM" id="MobiDB-lite"/>
    </source>
</evidence>
<proteinExistence type="predicted"/>
<sequence>MKRKKADIASFFRASGKKSAKAKNEDEMEKKQAESEDEEPPESSNLNGPPEQDRKVLPEEWPQWIPRFPQRRFRQRERGASNNEWRPKWTSRHFQIKN</sequence>
<feature type="region of interest" description="Disordered" evidence="1">
    <location>
        <begin position="1"/>
        <end position="98"/>
    </location>
</feature>
<dbReference type="Proteomes" id="UP001153269">
    <property type="component" value="Unassembled WGS sequence"/>
</dbReference>
<evidence type="ECO:0000313" key="2">
    <source>
        <dbReference type="EMBL" id="CAB1459460.1"/>
    </source>
</evidence>